<name>A0ABS4WBA6_9MICC</name>
<dbReference type="Pfam" id="PF14016">
    <property type="entry name" value="DUF4232"/>
    <property type="match status" value="1"/>
</dbReference>
<dbReference type="RefSeq" id="WP_209906612.1">
    <property type="nucleotide sequence ID" value="NZ_BAAAMI010000005.1"/>
</dbReference>
<keyword evidence="2" id="KW-0472">Membrane</keyword>
<dbReference type="InterPro" id="IPR025326">
    <property type="entry name" value="DUF4232"/>
</dbReference>
<evidence type="ECO:0000313" key="4">
    <source>
        <dbReference type="EMBL" id="MBP2373428.1"/>
    </source>
</evidence>
<feature type="transmembrane region" description="Helical" evidence="2">
    <location>
        <begin position="12"/>
        <end position="33"/>
    </location>
</feature>
<feature type="transmembrane region" description="Helical" evidence="2">
    <location>
        <begin position="146"/>
        <end position="166"/>
    </location>
</feature>
<feature type="transmembrane region" description="Helical" evidence="2">
    <location>
        <begin position="104"/>
        <end position="126"/>
    </location>
</feature>
<keyword evidence="2" id="KW-0812">Transmembrane</keyword>
<evidence type="ECO:0000256" key="1">
    <source>
        <dbReference type="SAM" id="MobiDB-lite"/>
    </source>
</evidence>
<protein>
    <recommendedName>
        <fullName evidence="3">DUF4232 domain-containing protein</fullName>
    </recommendedName>
</protein>
<gene>
    <name evidence="4" type="ORF">JOF46_001340</name>
</gene>
<evidence type="ECO:0000313" key="5">
    <source>
        <dbReference type="Proteomes" id="UP000766570"/>
    </source>
</evidence>
<reference evidence="4 5" key="1">
    <citation type="submission" date="2021-03" db="EMBL/GenBank/DDBJ databases">
        <title>Sequencing the genomes of 1000 actinobacteria strains.</title>
        <authorList>
            <person name="Klenk H.-P."/>
        </authorList>
    </citation>
    <scope>NUCLEOTIDE SEQUENCE [LARGE SCALE GENOMIC DNA]</scope>
    <source>
        <strain evidence="4 5">DSM 15454</strain>
    </source>
</reference>
<feature type="domain" description="DUF4232" evidence="3">
    <location>
        <begin position="246"/>
        <end position="375"/>
    </location>
</feature>
<accession>A0ABS4WBA6</accession>
<keyword evidence="5" id="KW-1185">Reference proteome</keyword>
<dbReference type="Proteomes" id="UP000766570">
    <property type="component" value="Unassembled WGS sequence"/>
</dbReference>
<organism evidence="4 5">
    <name type="scientific">Paeniglutamicibacter psychrophenolicus</name>
    <dbReference type="NCBI Taxonomy" id="257454"/>
    <lineage>
        <taxon>Bacteria</taxon>
        <taxon>Bacillati</taxon>
        <taxon>Actinomycetota</taxon>
        <taxon>Actinomycetes</taxon>
        <taxon>Micrococcales</taxon>
        <taxon>Micrococcaceae</taxon>
        <taxon>Paeniglutamicibacter</taxon>
    </lineage>
</organism>
<comment type="caution">
    <text evidence="4">The sequence shown here is derived from an EMBL/GenBank/DDBJ whole genome shotgun (WGS) entry which is preliminary data.</text>
</comment>
<feature type="region of interest" description="Disordered" evidence="1">
    <location>
        <begin position="212"/>
        <end position="234"/>
    </location>
</feature>
<sequence length="392" mass="41674">MGQRGKTTIGTAWIVAGAGFLWLFSGALNGWMLTHQVRLPAQFTRMLFPETIAMRTWQSAQPWPILLTLFSVLALMAFTLLLLRGAGMRTGKQTGDQPIGFLAVWMSIVLAGFATATFASLGYVIASWPPARLAWLLDGVQPTLLAAGYWGIIWGWLPALAGTLAMKSAKPPPIPKTERRQPDAMPLLVAGLLAVILVVTIPAAYNYTNESQTAQAAPPPTSAPSQTPYGWPDRSDAFQPAGENWCSGEGVSISWHEPEGATGHRGMAFDLTNAGTGPCVLESYPDIAFNNAEGWAIEVMVVHGGSFMTDDPGVSAITLLPGQSARAFLGWNAMAAAGDVRTGTMLVAPYAGTLRHSSTVDLDIIDGGAVSVTAWELVKDPSGTNKNTRPNP</sequence>
<proteinExistence type="predicted"/>
<keyword evidence="2" id="KW-1133">Transmembrane helix</keyword>
<evidence type="ECO:0000259" key="3">
    <source>
        <dbReference type="Pfam" id="PF14016"/>
    </source>
</evidence>
<feature type="transmembrane region" description="Helical" evidence="2">
    <location>
        <begin position="63"/>
        <end position="83"/>
    </location>
</feature>
<feature type="transmembrane region" description="Helical" evidence="2">
    <location>
        <begin position="187"/>
        <end position="205"/>
    </location>
</feature>
<evidence type="ECO:0000256" key="2">
    <source>
        <dbReference type="SAM" id="Phobius"/>
    </source>
</evidence>
<dbReference type="EMBL" id="JAGIOE010000001">
    <property type="protein sequence ID" value="MBP2373428.1"/>
    <property type="molecule type" value="Genomic_DNA"/>
</dbReference>